<dbReference type="EMBL" id="KQ087230">
    <property type="protein sequence ID" value="KLT40702.1"/>
    <property type="molecule type" value="Genomic_DNA"/>
</dbReference>
<dbReference type="AlphaFoldDB" id="A0A0J0XI64"/>
<sequence>MGSMVYPAQADPLASRTEGFISMSSVQPSPTRPPFNGGNGSNLNRGNSTQMYLFTFLATVCLLSIVAIGLLWRAIYVRRRFHRQVVEAIARGEPPPNLRSPFLSRFPPVPKKTPELGPMPRMWENEMRRMGWDIEKGEMEKHWIEDTWHDVTPMTLVSVPEPEPEQPPPTPPPIEVPQIPTVTEELRDTLRDMWPRRARDPPRVPAPVNEAPITMEKPVVGDIPEPGTALRVGVLIAMPCQSEAQWTPVDPDEAEVPEVMLGVMECVVSEKKAGTV</sequence>
<evidence type="ECO:0000256" key="1">
    <source>
        <dbReference type="SAM" id="MobiDB-lite"/>
    </source>
</evidence>
<evidence type="ECO:0000256" key="2">
    <source>
        <dbReference type="SAM" id="Phobius"/>
    </source>
</evidence>
<reference evidence="3 4" key="1">
    <citation type="submission" date="2015-03" db="EMBL/GenBank/DDBJ databases">
        <title>Genomics and transcriptomics of the oil-accumulating basidiomycete yeast T. oleaginosus allow insights into substrate utilization and the diverse evolutionary trajectories of mating systems in fungi.</title>
        <authorList>
            <consortium name="DOE Joint Genome Institute"/>
            <person name="Kourist R."/>
            <person name="Kracht O."/>
            <person name="Bracharz F."/>
            <person name="Lipzen A."/>
            <person name="Nolan M."/>
            <person name="Ohm R."/>
            <person name="Grigoriev I."/>
            <person name="Sun S."/>
            <person name="Heitman J."/>
            <person name="Bruck T."/>
            <person name="Nowrousian M."/>
        </authorList>
    </citation>
    <scope>NUCLEOTIDE SEQUENCE [LARGE SCALE GENOMIC DNA]</scope>
    <source>
        <strain evidence="3 4">IBC0246</strain>
    </source>
</reference>
<accession>A0A0J0XI64</accession>
<keyword evidence="2" id="KW-0812">Transmembrane</keyword>
<evidence type="ECO:0000313" key="4">
    <source>
        <dbReference type="Proteomes" id="UP000053611"/>
    </source>
</evidence>
<proteinExistence type="predicted"/>
<protein>
    <submittedName>
        <fullName evidence="3">Uncharacterized protein</fullName>
    </submittedName>
</protein>
<dbReference type="RefSeq" id="XP_018277193.1">
    <property type="nucleotide sequence ID" value="XM_018423778.1"/>
</dbReference>
<feature type="region of interest" description="Disordered" evidence="1">
    <location>
        <begin position="23"/>
        <end position="42"/>
    </location>
</feature>
<dbReference type="GeneID" id="28984381"/>
<feature type="transmembrane region" description="Helical" evidence="2">
    <location>
        <begin position="51"/>
        <end position="72"/>
    </location>
</feature>
<gene>
    <name evidence="3" type="ORF">CC85DRAFT_287217</name>
</gene>
<keyword evidence="2" id="KW-0472">Membrane</keyword>
<organism evidence="3 4">
    <name type="scientific">Cutaneotrichosporon oleaginosum</name>
    <dbReference type="NCBI Taxonomy" id="879819"/>
    <lineage>
        <taxon>Eukaryota</taxon>
        <taxon>Fungi</taxon>
        <taxon>Dikarya</taxon>
        <taxon>Basidiomycota</taxon>
        <taxon>Agaricomycotina</taxon>
        <taxon>Tremellomycetes</taxon>
        <taxon>Trichosporonales</taxon>
        <taxon>Trichosporonaceae</taxon>
        <taxon>Cutaneotrichosporon</taxon>
    </lineage>
</organism>
<evidence type="ECO:0000313" key="3">
    <source>
        <dbReference type="EMBL" id="KLT40702.1"/>
    </source>
</evidence>
<dbReference type="Proteomes" id="UP000053611">
    <property type="component" value="Unassembled WGS sequence"/>
</dbReference>
<keyword evidence="4" id="KW-1185">Reference proteome</keyword>
<feature type="region of interest" description="Disordered" evidence="1">
    <location>
        <begin position="100"/>
        <end position="120"/>
    </location>
</feature>
<name>A0A0J0XI64_9TREE</name>
<keyword evidence="2" id="KW-1133">Transmembrane helix</keyword>